<dbReference type="InterPro" id="IPR016140">
    <property type="entry name" value="Bifunc_inhib/LTP/seed_store"/>
</dbReference>
<organism evidence="3">
    <name type="scientific">Noccaea caerulescens</name>
    <name type="common">Alpine penny-cress</name>
    <name type="synonym">Thlaspi caerulescens</name>
    <dbReference type="NCBI Taxonomy" id="107243"/>
    <lineage>
        <taxon>Eukaryota</taxon>
        <taxon>Viridiplantae</taxon>
        <taxon>Streptophyta</taxon>
        <taxon>Embryophyta</taxon>
        <taxon>Tracheophyta</taxon>
        <taxon>Spermatophyta</taxon>
        <taxon>Magnoliopsida</taxon>
        <taxon>eudicotyledons</taxon>
        <taxon>Gunneridae</taxon>
        <taxon>Pentapetalae</taxon>
        <taxon>rosids</taxon>
        <taxon>malvids</taxon>
        <taxon>Brassicales</taxon>
        <taxon>Brassicaceae</taxon>
        <taxon>Coluteocarpeae</taxon>
        <taxon>Noccaea</taxon>
    </lineage>
</organism>
<dbReference type="Pfam" id="PF14368">
    <property type="entry name" value="LTP_2"/>
    <property type="match status" value="1"/>
</dbReference>
<evidence type="ECO:0000256" key="1">
    <source>
        <dbReference type="SAM" id="SignalP"/>
    </source>
</evidence>
<evidence type="ECO:0000313" key="3">
    <source>
        <dbReference type="EMBL" id="JAU75693.1"/>
    </source>
</evidence>
<evidence type="ECO:0000259" key="2">
    <source>
        <dbReference type="Pfam" id="PF14368"/>
    </source>
</evidence>
<feature type="domain" description="Bifunctional inhibitor/plant lipid transfer protein/seed storage helical" evidence="2">
    <location>
        <begin position="16"/>
        <end position="101"/>
    </location>
</feature>
<dbReference type="PANTHER" id="PTHR33122">
    <property type="entry name" value="LIPID BINDING PROTEIN-RELATED"/>
    <property type="match status" value="1"/>
</dbReference>
<protein>
    <submittedName>
        <fullName evidence="3">Putative lipid-transfer protein DIR1</fullName>
    </submittedName>
</protein>
<sequence>MGKNNTRILMRFSALAMVLAAAMMVEEAKSIRLCNIETNDLERCRPAVTGNNPRPPVYGCCVVLRAANLPCLCKFKSSLTAYGIDPAKAKALLPKCGIRNVIAPPGC</sequence>
<dbReference type="SUPFAM" id="SSF47699">
    <property type="entry name" value="Bifunctional inhibitor/lipid-transfer protein/seed storage 2S albumin"/>
    <property type="match status" value="1"/>
</dbReference>
<name>A0A1J3I6Z6_NOCCA</name>
<feature type="chain" id="PRO_5009623270" evidence="1">
    <location>
        <begin position="31"/>
        <end position="107"/>
    </location>
</feature>
<dbReference type="AlphaFoldDB" id="A0A1J3I6Z6"/>
<dbReference type="PANTHER" id="PTHR33122:SF43">
    <property type="entry name" value="BIFUNCTIONAL INHIBITOR_PLANT LIPID TRANSFER PROTEIN_SEED STORAGE HELICAL DOMAIN-CONTAINING PROTEIN"/>
    <property type="match status" value="1"/>
</dbReference>
<dbReference type="GO" id="GO:0009627">
    <property type="term" value="P:systemic acquired resistance"/>
    <property type="evidence" value="ECO:0007669"/>
    <property type="project" value="InterPro"/>
</dbReference>
<dbReference type="InterPro" id="IPR044741">
    <property type="entry name" value="NsLTP-like"/>
</dbReference>
<dbReference type="Gene3D" id="1.10.110.10">
    <property type="entry name" value="Plant lipid-transfer and hydrophobic proteins"/>
    <property type="match status" value="1"/>
</dbReference>
<feature type="signal peptide" evidence="1">
    <location>
        <begin position="1"/>
        <end position="30"/>
    </location>
</feature>
<dbReference type="InterPro" id="IPR036312">
    <property type="entry name" value="Bifun_inhib/LTP/seed_sf"/>
</dbReference>
<keyword evidence="1" id="KW-0732">Signal</keyword>
<dbReference type="InterPro" id="IPR039265">
    <property type="entry name" value="DIR1-like"/>
</dbReference>
<dbReference type="CDD" id="cd04660">
    <property type="entry name" value="nsLTP_like"/>
    <property type="match status" value="1"/>
</dbReference>
<dbReference type="EMBL" id="GEVL01001648">
    <property type="protein sequence ID" value="JAU75693.1"/>
    <property type="molecule type" value="Transcribed_RNA"/>
</dbReference>
<reference evidence="3" key="1">
    <citation type="submission" date="2016-07" db="EMBL/GenBank/DDBJ databases">
        <title>De novo transcriptome assembly of four accessions of the metal hyperaccumulator plant Noccaea caerulescens.</title>
        <authorList>
            <person name="Blande D."/>
            <person name="Halimaa P."/>
            <person name="Tervahauta A.I."/>
            <person name="Aarts M.G."/>
            <person name="Karenlampi S.O."/>
        </authorList>
    </citation>
    <scope>NUCLEOTIDE SEQUENCE</scope>
</reference>
<dbReference type="GO" id="GO:0005504">
    <property type="term" value="F:fatty acid binding"/>
    <property type="evidence" value="ECO:0007669"/>
    <property type="project" value="InterPro"/>
</dbReference>
<proteinExistence type="predicted"/>
<gene>
    <name evidence="3" type="ORF">LE_TR6478_c2_g1_i1_g.23511</name>
</gene>
<accession>A0A1J3I6Z6</accession>